<protein>
    <submittedName>
        <fullName evidence="1">Uncharacterized protein</fullName>
    </submittedName>
</protein>
<feature type="non-terminal residue" evidence="1">
    <location>
        <position position="51"/>
    </location>
</feature>
<accession>A0ABD0QBW5</accession>
<evidence type="ECO:0000313" key="1">
    <source>
        <dbReference type="EMBL" id="KAL0183644.1"/>
    </source>
</evidence>
<proteinExistence type="predicted"/>
<gene>
    <name evidence="1" type="ORF">M9458_019340</name>
</gene>
<feature type="non-terminal residue" evidence="1">
    <location>
        <position position="1"/>
    </location>
</feature>
<organism evidence="1 2">
    <name type="scientific">Cirrhinus mrigala</name>
    <name type="common">Mrigala</name>
    <dbReference type="NCBI Taxonomy" id="683832"/>
    <lineage>
        <taxon>Eukaryota</taxon>
        <taxon>Metazoa</taxon>
        <taxon>Chordata</taxon>
        <taxon>Craniata</taxon>
        <taxon>Vertebrata</taxon>
        <taxon>Euteleostomi</taxon>
        <taxon>Actinopterygii</taxon>
        <taxon>Neopterygii</taxon>
        <taxon>Teleostei</taxon>
        <taxon>Ostariophysi</taxon>
        <taxon>Cypriniformes</taxon>
        <taxon>Cyprinidae</taxon>
        <taxon>Labeoninae</taxon>
        <taxon>Labeonini</taxon>
        <taxon>Cirrhinus</taxon>
    </lineage>
</organism>
<dbReference type="EMBL" id="JAMKFB020000009">
    <property type="protein sequence ID" value="KAL0183644.1"/>
    <property type="molecule type" value="Genomic_DNA"/>
</dbReference>
<evidence type="ECO:0000313" key="2">
    <source>
        <dbReference type="Proteomes" id="UP001529510"/>
    </source>
</evidence>
<reference evidence="1 2" key="1">
    <citation type="submission" date="2024-05" db="EMBL/GenBank/DDBJ databases">
        <title>Genome sequencing and assembly of Indian major carp, Cirrhinus mrigala (Hamilton, 1822).</title>
        <authorList>
            <person name="Mohindra V."/>
            <person name="Chowdhury L.M."/>
            <person name="Lal K."/>
            <person name="Jena J.K."/>
        </authorList>
    </citation>
    <scope>NUCLEOTIDE SEQUENCE [LARGE SCALE GENOMIC DNA]</scope>
    <source>
        <strain evidence="1">CM1030</strain>
        <tissue evidence="1">Blood</tissue>
    </source>
</reference>
<sequence>DVRYGDQHVSVCSHHVCVCLAVDHSMDGLGSASISPAACQLQHKHYQPLCT</sequence>
<dbReference type="AlphaFoldDB" id="A0ABD0QBW5"/>
<keyword evidence="2" id="KW-1185">Reference proteome</keyword>
<comment type="caution">
    <text evidence="1">The sequence shown here is derived from an EMBL/GenBank/DDBJ whole genome shotgun (WGS) entry which is preliminary data.</text>
</comment>
<dbReference type="Proteomes" id="UP001529510">
    <property type="component" value="Unassembled WGS sequence"/>
</dbReference>
<name>A0ABD0QBW5_CIRMR</name>